<keyword evidence="2 5" id="KW-0812">Transmembrane</keyword>
<feature type="transmembrane region" description="Helical" evidence="5">
    <location>
        <begin position="121"/>
        <end position="142"/>
    </location>
</feature>
<gene>
    <name evidence="6" type="ORF">JM18_002257</name>
</gene>
<keyword evidence="4 5" id="KW-0472">Membrane</keyword>
<evidence type="ECO:0000256" key="2">
    <source>
        <dbReference type="ARBA" id="ARBA00022692"/>
    </source>
</evidence>
<evidence type="ECO:0000256" key="1">
    <source>
        <dbReference type="ARBA" id="ARBA00004141"/>
    </source>
</evidence>
<dbReference type="InterPro" id="IPR051415">
    <property type="entry name" value="LAAT-1"/>
</dbReference>
<proteinExistence type="predicted"/>
<dbReference type="PANTHER" id="PTHR16201:SF34">
    <property type="entry name" value="LYSOSOMAL AMINO ACID TRANSPORTER 1"/>
    <property type="match status" value="1"/>
</dbReference>
<dbReference type="Pfam" id="PF04193">
    <property type="entry name" value="PQ-loop"/>
    <property type="match status" value="2"/>
</dbReference>
<protein>
    <submittedName>
        <fullName evidence="6">Uncharacterized protein</fullName>
    </submittedName>
</protein>
<dbReference type="GO" id="GO:0016020">
    <property type="term" value="C:membrane"/>
    <property type="evidence" value="ECO:0007669"/>
    <property type="project" value="UniProtKB-SubCell"/>
</dbReference>
<evidence type="ECO:0000256" key="4">
    <source>
        <dbReference type="ARBA" id="ARBA00023136"/>
    </source>
</evidence>
<dbReference type="PANTHER" id="PTHR16201">
    <property type="entry name" value="SEVEN TRANSMEMBRANE PROTEIN 1-RELATED"/>
    <property type="match status" value="1"/>
</dbReference>
<keyword evidence="3 5" id="KW-1133">Transmembrane helix</keyword>
<organism evidence="6 7">
    <name type="scientific">Phytophthora kernoviae</name>
    <dbReference type="NCBI Taxonomy" id="325452"/>
    <lineage>
        <taxon>Eukaryota</taxon>
        <taxon>Sar</taxon>
        <taxon>Stramenopiles</taxon>
        <taxon>Oomycota</taxon>
        <taxon>Peronosporomycetes</taxon>
        <taxon>Peronosporales</taxon>
        <taxon>Peronosporaceae</taxon>
        <taxon>Phytophthora</taxon>
    </lineage>
</organism>
<dbReference type="Proteomes" id="UP000792063">
    <property type="component" value="Unassembled WGS sequence"/>
</dbReference>
<dbReference type="EMBL" id="JPWU03000031">
    <property type="protein sequence ID" value="KAG2530407.1"/>
    <property type="molecule type" value="Genomic_DNA"/>
</dbReference>
<feature type="transmembrane region" description="Helical" evidence="5">
    <location>
        <begin position="6"/>
        <end position="24"/>
    </location>
</feature>
<comment type="subcellular location">
    <subcellularLocation>
        <location evidence="1">Membrane</location>
        <topology evidence="1">Multi-pass membrane protein</topology>
    </subcellularLocation>
</comment>
<sequence>MGLVYQTIGMMGSFVIASSLVPQMHKVYKTKSAKDISLRFQVLYVFGLALILVYGFGEDLWPIFVPATVEELAAIVMLGMKLYYDHWSTKPGAVGTDESGDLELDQLHAAFFDFIPHKMGLAYQTIGMMGSFVIASSLVPQMHKVYKTKSAKDISLRFQVLYVFGLALILVYGFGEDLWPIFVPATVEELAAIVMLGMKLYYDHWSTKPGAVGTDESGDLELGIESPLSKSESNFNAMTKSA</sequence>
<evidence type="ECO:0000256" key="5">
    <source>
        <dbReference type="SAM" id="Phobius"/>
    </source>
</evidence>
<accession>A0A922ARH8</accession>
<evidence type="ECO:0000313" key="7">
    <source>
        <dbReference type="Proteomes" id="UP000792063"/>
    </source>
</evidence>
<dbReference type="InterPro" id="IPR006603">
    <property type="entry name" value="PQ-loop_rpt"/>
</dbReference>
<evidence type="ECO:0000313" key="6">
    <source>
        <dbReference type="EMBL" id="KAG2530407.1"/>
    </source>
</evidence>
<reference evidence="6" key="1">
    <citation type="journal article" date="2015" name="Genom Data">
        <title>Genome sequences of six Phytophthora species associated with forests in New Zealand.</title>
        <authorList>
            <person name="Studholme D.J."/>
            <person name="McDougal R.L."/>
            <person name="Sambles C."/>
            <person name="Hansen E."/>
            <person name="Hardy G."/>
            <person name="Grant M."/>
            <person name="Ganley R.J."/>
            <person name="Williams N.M."/>
        </authorList>
    </citation>
    <scope>NUCLEOTIDE SEQUENCE</scope>
    <source>
        <strain evidence="6">NZFS 3630</strain>
    </source>
</reference>
<evidence type="ECO:0000256" key="3">
    <source>
        <dbReference type="ARBA" id="ARBA00022989"/>
    </source>
</evidence>
<feature type="transmembrane region" description="Helical" evidence="5">
    <location>
        <begin position="36"/>
        <end position="56"/>
    </location>
</feature>
<reference evidence="6" key="2">
    <citation type="submission" date="2020-06" db="EMBL/GenBank/DDBJ databases">
        <authorList>
            <person name="Studholme D.J."/>
        </authorList>
    </citation>
    <scope>NUCLEOTIDE SEQUENCE</scope>
    <source>
        <strain evidence="6">NZFS 3630</strain>
    </source>
</reference>
<name>A0A922ARH8_9STRA</name>
<dbReference type="Gene3D" id="1.20.1280.290">
    <property type="match status" value="2"/>
</dbReference>
<dbReference type="AlphaFoldDB" id="A0A922ARH8"/>
<comment type="caution">
    <text evidence="6">The sequence shown here is derived from an EMBL/GenBank/DDBJ whole genome shotgun (WGS) entry which is preliminary data.</text>
</comment>
<feature type="transmembrane region" description="Helical" evidence="5">
    <location>
        <begin position="154"/>
        <end position="175"/>
    </location>
</feature>
<dbReference type="GO" id="GO:0015174">
    <property type="term" value="F:basic amino acid transmembrane transporter activity"/>
    <property type="evidence" value="ECO:0007669"/>
    <property type="project" value="TreeGrafter"/>
</dbReference>